<accession>A0AAJ7NED4</accession>
<dbReference type="AlphaFoldDB" id="A0AAJ7NED4"/>
<evidence type="ECO:0000256" key="4">
    <source>
        <dbReference type="ARBA" id="ARBA00022617"/>
    </source>
</evidence>
<evidence type="ECO:0000256" key="1">
    <source>
        <dbReference type="ARBA" id="ARBA00001970"/>
    </source>
</evidence>
<evidence type="ECO:0000256" key="11">
    <source>
        <dbReference type="ARBA" id="ARBA00024225"/>
    </source>
</evidence>
<sequence>MSSFAMSNITMETIGSSNSCANLETRDTKGTSSALSRTLSCCVTIGDFANHILIGGLTGFTLFHSLSFLHSKDINTRAVMSYLHIVFCTVGYVLLMSEAIVIFTGLAQPVPHRIKKNFHLVVQILGVMCTVVGIVLMFLLKSVHFKSIHAILGLTSLVLMVPPFLSAFRYRQQWVRPIIIKFFHNFFGLSCFVIGMAAQCYGYRMFGAIKLLSDDVDVRSICIGITIVITILSVRRALPNIFKQFVSIFT</sequence>
<dbReference type="EC" id="7.2.1.3" evidence="11"/>
<dbReference type="PANTHER" id="PTHR15422">
    <property type="entry name" value="OS05G0565100 PROTEIN"/>
    <property type="match status" value="1"/>
</dbReference>
<evidence type="ECO:0000256" key="6">
    <source>
        <dbReference type="ARBA" id="ARBA00022723"/>
    </source>
</evidence>
<dbReference type="Gene3D" id="1.20.120.1770">
    <property type="match status" value="1"/>
</dbReference>
<dbReference type="GO" id="GO:0140575">
    <property type="term" value="F:transmembrane monodehydroascorbate reductase activity"/>
    <property type="evidence" value="ECO:0007669"/>
    <property type="project" value="InterPro"/>
</dbReference>
<keyword evidence="6" id="KW-0479">Metal-binding</keyword>
<feature type="transmembrane region" description="Helical" evidence="12">
    <location>
        <begin position="218"/>
        <end position="238"/>
    </location>
</feature>
<dbReference type="GeneID" id="108631098"/>
<evidence type="ECO:0000256" key="9">
    <source>
        <dbReference type="ARBA" id="ARBA00023004"/>
    </source>
</evidence>
<evidence type="ECO:0000256" key="12">
    <source>
        <dbReference type="SAM" id="Phobius"/>
    </source>
</evidence>
<dbReference type="KEGG" id="ccal:108631098"/>
<dbReference type="SMART" id="SM00665">
    <property type="entry name" value="B561"/>
    <property type="match status" value="1"/>
</dbReference>
<evidence type="ECO:0000256" key="8">
    <source>
        <dbReference type="ARBA" id="ARBA00022989"/>
    </source>
</evidence>
<dbReference type="GO" id="GO:0140571">
    <property type="term" value="F:transmembrane ascorbate ferrireductase activity"/>
    <property type="evidence" value="ECO:0007669"/>
    <property type="project" value="UniProtKB-EC"/>
</dbReference>
<keyword evidence="3" id="KW-0813">Transport</keyword>
<keyword evidence="9" id="KW-0408">Iron</keyword>
<dbReference type="PANTHER" id="PTHR15422:SF43">
    <property type="entry name" value="ASCORBATE FERRIREDUCTASE (TRANSMEMBRANE)"/>
    <property type="match status" value="1"/>
</dbReference>
<feature type="transmembrane region" description="Helical" evidence="12">
    <location>
        <begin position="82"/>
        <end position="106"/>
    </location>
</feature>
<dbReference type="InterPro" id="IPR045150">
    <property type="entry name" value="CYB561D1/2"/>
</dbReference>
<proteinExistence type="predicted"/>
<comment type="cofactor">
    <cofactor evidence="1">
        <name>heme b</name>
        <dbReference type="ChEBI" id="CHEBI:60344"/>
    </cofactor>
</comment>
<dbReference type="Pfam" id="PF03188">
    <property type="entry name" value="Cytochrom_B561"/>
    <property type="match status" value="1"/>
</dbReference>
<name>A0AAJ7NED4_9HYME</name>
<dbReference type="RefSeq" id="XP_017890294.1">
    <property type="nucleotide sequence ID" value="XM_018034805.2"/>
</dbReference>
<evidence type="ECO:0000256" key="2">
    <source>
        <dbReference type="ARBA" id="ARBA00004141"/>
    </source>
</evidence>
<keyword evidence="10 12" id="KW-0472">Membrane</keyword>
<feature type="transmembrane region" description="Helical" evidence="12">
    <location>
        <begin position="52"/>
        <end position="70"/>
    </location>
</feature>
<keyword evidence="14" id="KW-1185">Reference proteome</keyword>
<evidence type="ECO:0000313" key="14">
    <source>
        <dbReference type="Proteomes" id="UP000694925"/>
    </source>
</evidence>
<feature type="transmembrane region" description="Helical" evidence="12">
    <location>
        <begin position="118"/>
        <end position="140"/>
    </location>
</feature>
<comment type="subcellular location">
    <subcellularLocation>
        <location evidence="2">Membrane</location>
        <topology evidence="2">Multi-pass membrane protein</topology>
    </subcellularLocation>
</comment>
<feature type="transmembrane region" description="Helical" evidence="12">
    <location>
        <begin position="146"/>
        <end position="165"/>
    </location>
</feature>
<keyword evidence="4" id="KW-0349">Heme</keyword>
<feature type="transmembrane region" description="Helical" evidence="12">
    <location>
        <begin position="186"/>
        <end position="206"/>
    </location>
</feature>
<protein>
    <recommendedName>
        <fullName evidence="11">ascorbate ferrireductase (transmembrane)</fullName>
        <ecNumber evidence="11">7.2.1.3</ecNumber>
    </recommendedName>
</protein>
<keyword evidence="8 12" id="KW-1133">Transmembrane helix</keyword>
<evidence type="ECO:0000256" key="5">
    <source>
        <dbReference type="ARBA" id="ARBA00022692"/>
    </source>
</evidence>
<dbReference type="Proteomes" id="UP000694925">
    <property type="component" value="Unplaced"/>
</dbReference>
<gene>
    <name evidence="15" type="primary">LOC108631098</name>
</gene>
<dbReference type="PROSITE" id="PS50939">
    <property type="entry name" value="CYTOCHROME_B561"/>
    <property type="match status" value="1"/>
</dbReference>
<dbReference type="GO" id="GO:0046872">
    <property type="term" value="F:metal ion binding"/>
    <property type="evidence" value="ECO:0007669"/>
    <property type="project" value="UniProtKB-KW"/>
</dbReference>
<keyword evidence="5 12" id="KW-0812">Transmembrane</keyword>
<dbReference type="GO" id="GO:0016020">
    <property type="term" value="C:membrane"/>
    <property type="evidence" value="ECO:0007669"/>
    <property type="project" value="UniProtKB-SubCell"/>
</dbReference>
<evidence type="ECO:0000313" key="15">
    <source>
        <dbReference type="RefSeq" id="XP_017890294.1"/>
    </source>
</evidence>
<evidence type="ECO:0000259" key="13">
    <source>
        <dbReference type="PROSITE" id="PS50939"/>
    </source>
</evidence>
<organism evidence="14 15">
    <name type="scientific">Ceratina calcarata</name>
    <dbReference type="NCBI Taxonomy" id="156304"/>
    <lineage>
        <taxon>Eukaryota</taxon>
        <taxon>Metazoa</taxon>
        <taxon>Ecdysozoa</taxon>
        <taxon>Arthropoda</taxon>
        <taxon>Hexapoda</taxon>
        <taxon>Insecta</taxon>
        <taxon>Pterygota</taxon>
        <taxon>Neoptera</taxon>
        <taxon>Endopterygota</taxon>
        <taxon>Hymenoptera</taxon>
        <taxon>Apocrita</taxon>
        <taxon>Aculeata</taxon>
        <taxon>Apoidea</taxon>
        <taxon>Anthophila</taxon>
        <taxon>Apidae</taxon>
        <taxon>Ceratina</taxon>
        <taxon>Zadontomerus</taxon>
    </lineage>
</organism>
<evidence type="ECO:0000256" key="7">
    <source>
        <dbReference type="ARBA" id="ARBA00022982"/>
    </source>
</evidence>
<evidence type="ECO:0000256" key="3">
    <source>
        <dbReference type="ARBA" id="ARBA00022448"/>
    </source>
</evidence>
<keyword evidence="7" id="KW-0249">Electron transport</keyword>
<feature type="domain" description="Cytochrome b561" evidence="13">
    <location>
        <begin position="45"/>
        <end position="241"/>
    </location>
</feature>
<dbReference type="InterPro" id="IPR006593">
    <property type="entry name" value="Cyt_b561/ferric_Rdtase_TM"/>
</dbReference>
<evidence type="ECO:0000256" key="10">
    <source>
        <dbReference type="ARBA" id="ARBA00023136"/>
    </source>
</evidence>
<reference evidence="15" key="1">
    <citation type="submission" date="2025-08" db="UniProtKB">
        <authorList>
            <consortium name="RefSeq"/>
        </authorList>
    </citation>
    <scope>IDENTIFICATION</scope>
    <source>
        <tissue evidence="15">Whole body</tissue>
    </source>
</reference>